<protein>
    <recommendedName>
        <fullName evidence="4">HTH marR-type domain-containing protein</fullName>
    </recommendedName>
</protein>
<evidence type="ECO:0000256" key="3">
    <source>
        <dbReference type="ARBA" id="ARBA00023163"/>
    </source>
</evidence>
<keyword evidence="2" id="KW-0238">DNA-binding</keyword>
<gene>
    <name evidence="5" type="ORF">KL86CLO1_13327</name>
</gene>
<proteinExistence type="predicted"/>
<dbReference type="GO" id="GO:0003700">
    <property type="term" value="F:DNA-binding transcription factor activity"/>
    <property type="evidence" value="ECO:0007669"/>
    <property type="project" value="InterPro"/>
</dbReference>
<name>A0A212KIV9_9FIRM</name>
<dbReference type="PANTHER" id="PTHR42756">
    <property type="entry name" value="TRANSCRIPTIONAL REGULATOR, MARR"/>
    <property type="match status" value="1"/>
</dbReference>
<evidence type="ECO:0000259" key="4">
    <source>
        <dbReference type="PROSITE" id="PS50995"/>
    </source>
</evidence>
<sequence>MEEHGAVLNRFLVDVFNEILKTEELCLAGTYRDLSLREFHLIEEVCRAAVEGRDNRATAIAAAQRVTAGTLTTAVTLLEKKGYLERRRDEKDRRVVRILPTEKAFRAEARHAEFHQEMVEHVLSALTSEETEVFTRALGSVADFFHRKYGENV</sequence>
<dbReference type="SUPFAM" id="SSF46785">
    <property type="entry name" value="Winged helix' DNA-binding domain"/>
    <property type="match status" value="1"/>
</dbReference>
<dbReference type="GO" id="GO:0003677">
    <property type="term" value="F:DNA binding"/>
    <property type="evidence" value="ECO:0007669"/>
    <property type="project" value="UniProtKB-KW"/>
</dbReference>
<dbReference type="InterPro" id="IPR000835">
    <property type="entry name" value="HTH_MarR-typ"/>
</dbReference>
<accession>A0A212KIV9</accession>
<reference evidence="5" key="1">
    <citation type="submission" date="2016-04" db="EMBL/GenBank/DDBJ databases">
        <authorList>
            <person name="Evans L.H."/>
            <person name="Alamgir A."/>
            <person name="Owens N."/>
            <person name="Weber N.D."/>
            <person name="Virtaneva K."/>
            <person name="Barbian K."/>
            <person name="Babar A."/>
            <person name="Rosenke K."/>
        </authorList>
    </citation>
    <scope>NUCLEOTIDE SEQUENCE</scope>
    <source>
        <strain evidence="5">86</strain>
    </source>
</reference>
<evidence type="ECO:0000256" key="2">
    <source>
        <dbReference type="ARBA" id="ARBA00023125"/>
    </source>
</evidence>
<organism evidence="5">
    <name type="scientific">uncultured Eubacteriales bacterium</name>
    <dbReference type="NCBI Taxonomy" id="172733"/>
    <lineage>
        <taxon>Bacteria</taxon>
        <taxon>Bacillati</taxon>
        <taxon>Bacillota</taxon>
        <taxon>Clostridia</taxon>
        <taxon>Eubacteriales</taxon>
        <taxon>environmental samples</taxon>
    </lineage>
</organism>
<dbReference type="PRINTS" id="PR00598">
    <property type="entry name" value="HTHMARR"/>
</dbReference>
<keyword evidence="3" id="KW-0804">Transcription</keyword>
<dbReference type="PROSITE" id="PS50995">
    <property type="entry name" value="HTH_MARR_2"/>
    <property type="match status" value="1"/>
</dbReference>
<evidence type="ECO:0000256" key="1">
    <source>
        <dbReference type="ARBA" id="ARBA00023015"/>
    </source>
</evidence>
<dbReference type="InterPro" id="IPR036388">
    <property type="entry name" value="WH-like_DNA-bd_sf"/>
</dbReference>
<dbReference type="SMART" id="SM00347">
    <property type="entry name" value="HTH_MARR"/>
    <property type="match status" value="1"/>
</dbReference>
<dbReference type="PANTHER" id="PTHR42756:SF1">
    <property type="entry name" value="TRANSCRIPTIONAL REPRESSOR OF EMRAB OPERON"/>
    <property type="match status" value="1"/>
</dbReference>
<evidence type="ECO:0000313" key="5">
    <source>
        <dbReference type="EMBL" id="SBW11597.1"/>
    </source>
</evidence>
<dbReference type="Pfam" id="PF01047">
    <property type="entry name" value="MarR"/>
    <property type="match status" value="1"/>
</dbReference>
<feature type="domain" description="HTH marR-type" evidence="4">
    <location>
        <begin position="1"/>
        <end position="143"/>
    </location>
</feature>
<keyword evidence="1" id="KW-0805">Transcription regulation</keyword>
<dbReference type="Gene3D" id="1.10.10.10">
    <property type="entry name" value="Winged helix-like DNA-binding domain superfamily/Winged helix DNA-binding domain"/>
    <property type="match status" value="1"/>
</dbReference>
<dbReference type="EMBL" id="FLUN01000001">
    <property type="protein sequence ID" value="SBW11597.1"/>
    <property type="molecule type" value="Genomic_DNA"/>
</dbReference>
<dbReference type="InterPro" id="IPR036390">
    <property type="entry name" value="WH_DNA-bd_sf"/>
</dbReference>
<dbReference type="AlphaFoldDB" id="A0A212KIV9"/>